<comment type="catalytic activity">
    <reaction evidence="2">
        <text>3 S-adenosyl-L-methionine = nicotianamine + 3 S-methyl-5'-thioadenosine + 3 H(+)</text>
        <dbReference type="Rhea" id="RHEA:16481"/>
        <dbReference type="ChEBI" id="CHEBI:15378"/>
        <dbReference type="ChEBI" id="CHEBI:17509"/>
        <dbReference type="ChEBI" id="CHEBI:58249"/>
        <dbReference type="ChEBI" id="CHEBI:59789"/>
        <dbReference type="EC" id="2.5.1.43"/>
    </reaction>
</comment>
<dbReference type="AlphaFoldDB" id="A0A8S2APU0"/>
<dbReference type="InterPro" id="IPR004298">
    <property type="entry name" value="Nicotian_synth"/>
</dbReference>
<proteinExistence type="inferred from homology"/>
<organism evidence="3 4">
    <name type="scientific">Arabidopsis arenosa</name>
    <name type="common">Sand rock-cress</name>
    <name type="synonym">Cardaminopsis arenosa</name>
    <dbReference type="NCBI Taxonomy" id="38785"/>
    <lineage>
        <taxon>Eukaryota</taxon>
        <taxon>Viridiplantae</taxon>
        <taxon>Streptophyta</taxon>
        <taxon>Embryophyta</taxon>
        <taxon>Tracheophyta</taxon>
        <taxon>Spermatophyta</taxon>
        <taxon>Magnoliopsida</taxon>
        <taxon>eudicotyledons</taxon>
        <taxon>Gunneridae</taxon>
        <taxon>Pentapetalae</taxon>
        <taxon>rosids</taxon>
        <taxon>malvids</taxon>
        <taxon>Brassicales</taxon>
        <taxon>Brassicaceae</taxon>
        <taxon>Camelineae</taxon>
        <taxon>Arabidopsis</taxon>
    </lineage>
</organism>
<keyword evidence="2" id="KW-0808">Transferase</keyword>
<dbReference type="GO" id="GO:0030418">
    <property type="term" value="P:nicotianamine biosynthetic process"/>
    <property type="evidence" value="ECO:0007669"/>
    <property type="project" value="UniProtKB-UniRule"/>
</dbReference>
<dbReference type="PANTHER" id="PTHR32266:SF18">
    <property type="entry name" value="NICOTIANAMINE SYNTHASE 2"/>
    <property type="match status" value="1"/>
</dbReference>
<dbReference type="SUPFAM" id="SSF53335">
    <property type="entry name" value="S-adenosyl-L-methionine-dependent methyltransferases"/>
    <property type="match status" value="1"/>
</dbReference>
<dbReference type="PROSITE" id="PS51142">
    <property type="entry name" value="NAS"/>
    <property type="match status" value="1"/>
</dbReference>
<dbReference type="Gene3D" id="3.40.50.150">
    <property type="entry name" value="Vaccinia Virus protein VP39"/>
    <property type="match status" value="1"/>
</dbReference>
<sequence>MACQETQFEKQIIDLYDQISKLKSLKPSKNVDTLFQQLMSTCLPTETNIDVKKMCPKVQAIRTNLIKLRSEAVGYSEQHFSTVLGSLEDNPLHHLDLYPYYTNYLKLTKLEFDLLTKHSSHVPIKIAFVGSGSMPFTSIVLAKFHLPNTTFHNIDIDPQANSLASRLVSRDPDLSNRMIFHTTDILDATEILRGYDVVFLASLVGVDKEAKLKVIEHLENHMAPGALLMLRSARGLRSFLYVDVDPCDLKGFEVLEIYHPSMSDGFVNSVMVARKSSD</sequence>
<dbReference type="EC" id="2.5.1.43" evidence="2"/>
<protein>
    <recommendedName>
        <fullName evidence="2">Nicotianamine synthase</fullName>
        <ecNumber evidence="2">2.5.1.43</ecNumber>
    </recommendedName>
</protein>
<evidence type="ECO:0000256" key="1">
    <source>
        <dbReference type="ARBA" id="ARBA00007009"/>
    </source>
</evidence>
<comment type="function">
    <text evidence="2">Synthesizes nicotianamine, a polyamine which serves as a sensor for the physiological iron status within the plant, and/or might be involved in the transport of iron.</text>
</comment>
<accession>A0A8S2APU0</accession>
<dbReference type="Proteomes" id="UP000682877">
    <property type="component" value="Chromosome 7"/>
</dbReference>
<evidence type="ECO:0000256" key="2">
    <source>
        <dbReference type="RuleBase" id="RU368095"/>
    </source>
</evidence>
<name>A0A8S2APU0_ARAAE</name>
<reference evidence="3" key="1">
    <citation type="submission" date="2021-01" db="EMBL/GenBank/DDBJ databases">
        <authorList>
            <person name="Bezrukov I."/>
        </authorList>
    </citation>
    <scope>NUCLEOTIDE SEQUENCE</scope>
</reference>
<dbReference type="PANTHER" id="PTHR32266">
    <property type="entry name" value="NICOTIANAMINE SYNTHASE 3"/>
    <property type="match status" value="1"/>
</dbReference>
<evidence type="ECO:0000313" key="4">
    <source>
        <dbReference type="Proteomes" id="UP000682877"/>
    </source>
</evidence>
<keyword evidence="4" id="KW-1185">Reference proteome</keyword>
<comment type="similarity">
    <text evidence="1 2">Belongs to the nicotianamine synthase (NAS)-like family.</text>
</comment>
<dbReference type="Pfam" id="PF03059">
    <property type="entry name" value="NAS"/>
    <property type="match status" value="1"/>
</dbReference>
<gene>
    <name evidence="3" type="ORF">AARE701A_LOCUS18404</name>
</gene>
<evidence type="ECO:0000313" key="3">
    <source>
        <dbReference type="EMBL" id="CAE6175541.1"/>
    </source>
</evidence>
<dbReference type="InterPro" id="IPR029063">
    <property type="entry name" value="SAM-dependent_MTases_sf"/>
</dbReference>
<keyword evidence="2" id="KW-0949">S-adenosyl-L-methionine</keyword>
<dbReference type="EMBL" id="LR999457">
    <property type="protein sequence ID" value="CAE6175541.1"/>
    <property type="molecule type" value="Genomic_DNA"/>
</dbReference>
<dbReference type="GO" id="GO:0030410">
    <property type="term" value="F:nicotianamine synthase activity"/>
    <property type="evidence" value="ECO:0007669"/>
    <property type="project" value="UniProtKB-UniRule"/>
</dbReference>